<name>A0A6A3D826_HIBSY</name>
<dbReference type="EMBL" id="VEPZ02000032">
    <property type="protein sequence ID" value="KAE8735359.1"/>
    <property type="molecule type" value="Genomic_DNA"/>
</dbReference>
<feature type="transmembrane region" description="Helical" evidence="6">
    <location>
        <begin position="35"/>
        <end position="59"/>
    </location>
</feature>
<organism evidence="7 8">
    <name type="scientific">Hibiscus syriacus</name>
    <name type="common">Rose of Sharon</name>
    <dbReference type="NCBI Taxonomy" id="106335"/>
    <lineage>
        <taxon>Eukaryota</taxon>
        <taxon>Viridiplantae</taxon>
        <taxon>Streptophyta</taxon>
        <taxon>Embryophyta</taxon>
        <taxon>Tracheophyta</taxon>
        <taxon>Spermatophyta</taxon>
        <taxon>Magnoliopsida</taxon>
        <taxon>eudicotyledons</taxon>
        <taxon>Gunneridae</taxon>
        <taxon>Pentapetalae</taxon>
        <taxon>rosids</taxon>
        <taxon>malvids</taxon>
        <taxon>Malvales</taxon>
        <taxon>Malvaceae</taxon>
        <taxon>Malvoideae</taxon>
        <taxon>Hibiscus</taxon>
    </lineage>
</organism>
<keyword evidence="5 6" id="KW-0472">Membrane</keyword>
<evidence type="ECO:0000256" key="3">
    <source>
        <dbReference type="ARBA" id="ARBA00022692"/>
    </source>
</evidence>
<feature type="transmembrane region" description="Helical" evidence="6">
    <location>
        <begin position="6"/>
        <end position="23"/>
    </location>
</feature>
<accession>A0A6A3D826</accession>
<keyword evidence="4 6" id="KW-1133">Transmembrane helix</keyword>
<gene>
    <name evidence="7" type="ORF">F3Y22_tig00000340pilonHSYRG00269</name>
</gene>
<evidence type="ECO:0000313" key="7">
    <source>
        <dbReference type="EMBL" id="KAE8735359.1"/>
    </source>
</evidence>
<keyword evidence="8" id="KW-1185">Reference proteome</keyword>
<evidence type="ECO:0000256" key="2">
    <source>
        <dbReference type="ARBA" id="ARBA00009012"/>
    </source>
</evidence>
<comment type="similarity">
    <text evidence="2">Belongs to the TMEM19 family.</text>
</comment>
<evidence type="ECO:0000256" key="6">
    <source>
        <dbReference type="SAM" id="Phobius"/>
    </source>
</evidence>
<reference evidence="7" key="1">
    <citation type="submission" date="2019-09" db="EMBL/GenBank/DDBJ databases">
        <title>Draft genome information of white flower Hibiscus syriacus.</title>
        <authorList>
            <person name="Kim Y.-M."/>
        </authorList>
    </citation>
    <scope>NUCLEOTIDE SEQUENCE [LARGE SCALE GENOMIC DNA]</scope>
    <source>
        <strain evidence="7">YM2019G1</strain>
    </source>
</reference>
<evidence type="ECO:0000256" key="5">
    <source>
        <dbReference type="ARBA" id="ARBA00023136"/>
    </source>
</evidence>
<comment type="subcellular location">
    <subcellularLocation>
        <location evidence="1">Membrane</location>
        <topology evidence="1">Multi-pass membrane protein</topology>
    </subcellularLocation>
</comment>
<dbReference type="AlphaFoldDB" id="A0A6A3D826"/>
<evidence type="ECO:0000256" key="4">
    <source>
        <dbReference type="ARBA" id="ARBA00022989"/>
    </source>
</evidence>
<dbReference type="InterPro" id="IPR002794">
    <property type="entry name" value="DUF92_TMEM19"/>
</dbReference>
<comment type="caution">
    <text evidence="7">The sequence shown here is derived from an EMBL/GenBank/DDBJ whole genome shotgun (WGS) entry which is preliminary data.</text>
</comment>
<evidence type="ECO:0000256" key="1">
    <source>
        <dbReference type="ARBA" id="ARBA00004141"/>
    </source>
</evidence>
<proteinExistence type="inferred from homology"/>
<protein>
    <submittedName>
        <fullName evidence="7">Integral membrane protein-like isoform 3</fullName>
    </submittedName>
</protein>
<sequence>MDITLIQPWIPVLISSVIAIRSFRRKSIELSGALAVFLVMTIRFAAGDWIGAMFLVFFFTSSKLTEDGKVKKRRIGFDSKEGGQRNRNTDAQRMSEIERTNFRRNDLNFTALSVLVGILSDWEEDKCLDSNESVLITKLMGGIIGHYSCSNANSLSSEIGINSRDRPRLITNFEPILRCTNGAVTKTGLRSALAAGTVVGLTFVLAGMTTTSCIDIMVMKELSVIPFSVVAGLVGKVSYVLCWEQSFNSAVVAKPGATVRKIAGRDYLDNDDVNLVSVQLTTLISLAACVYVF</sequence>
<dbReference type="GO" id="GO:0016020">
    <property type="term" value="C:membrane"/>
    <property type="evidence" value="ECO:0007669"/>
    <property type="project" value="UniProtKB-SubCell"/>
</dbReference>
<dbReference type="Proteomes" id="UP000436088">
    <property type="component" value="Unassembled WGS sequence"/>
</dbReference>
<evidence type="ECO:0000313" key="8">
    <source>
        <dbReference type="Proteomes" id="UP000436088"/>
    </source>
</evidence>
<dbReference type="PANTHER" id="PTHR13353">
    <property type="entry name" value="TRANSMEMBRANE PROTEIN 19"/>
    <property type="match status" value="1"/>
</dbReference>
<keyword evidence="3 6" id="KW-0812">Transmembrane</keyword>
<dbReference type="PANTHER" id="PTHR13353:SF14">
    <property type="entry name" value="PROTEIN PGR"/>
    <property type="match status" value="1"/>
</dbReference>
<dbReference type="Pfam" id="PF01940">
    <property type="entry name" value="DUF92"/>
    <property type="match status" value="1"/>
</dbReference>